<dbReference type="GO" id="GO:0004861">
    <property type="term" value="F:cyclin-dependent protein serine/threonine kinase inhibitor activity"/>
    <property type="evidence" value="ECO:0007669"/>
    <property type="project" value="InterPro"/>
</dbReference>
<dbReference type="GO" id="GO:0000122">
    <property type="term" value="P:negative regulation of transcription by RNA polymerase II"/>
    <property type="evidence" value="ECO:0007669"/>
    <property type="project" value="InterPro"/>
</dbReference>
<dbReference type="Gene3D" id="6.10.250.2910">
    <property type="match status" value="2"/>
</dbReference>
<accession>A0A4U1F508</accession>
<gene>
    <name evidence="10" type="ORF">EI555_013979</name>
</gene>
<feature type="compositionally biased region" description="Basic and acidic residues" evidence="9">
    <location>
        <begin position="740"/>
        <end position="759"/>
    </location>
</feature>
<feature type="region of interest" description="Disordered" evidence="9">
    <location>
        <begin position="1"/>
        <end position="153"/>
    </location>
</feature>
<dbReference type="Proteomes" id="UP000308365">
    <property type="component" value="Unassembled WGS sequence"/>
</dbReference>
<dbReference type="PANTHER" id="PTHR13469:SF7">
    <property type="entry name" value="PROTEIN HEXIM1"/>
    <property type="match status" value="1"/>
</dbReference>
<dbReference type="EMBL" id="RWIC01000395">
    <property type="protein sequence ID" value="TKC44479.1"/>
    <property type="molecule type" value="Genomic_DNA"/>
</dbReference>
<evidence type="ECO:0000256" key="4">
    <source>
        <dbReference type="ARBA" id="ARBA00023015"/>
    </source>
</evidence>
<evidence type="ECO:0000313" key="11">
    <source>
        <dbReference type="Proteomes" id="UP000308365"/>
    </source>
</evidence>
<proteinExistence type="inferred from homology"/>
<feature type="compositionally biased region" description="Basic residues" evidence="9">
    <location>
        <begin position="714"/>
        <end position="730"/>
    </location>
</feature>
<dbReference type="PANTHER" id="PTHR13469">
    <property type="entry name" value="HEXAMETHYLENE BISACETAMIDE INDUCIBLE 1"/>
    <property type="match status" value="1"/>
</dbReference>
<feature type="region of interest" description="Disordered" evidence="9">
    <location>
        <begin position="479"/>
        <end position="593"/>
    </location>
</feature>
<dbReference type="GO" id="GO:0005654">
    <property type="term" value="C:nucleoplasm"/>
    <property type="evidence" value="ECO:0007669"/>
    <property type="project" value="TreeGrafter"/>
</dbReference>
<comment type="subcellular location">
    <subcellularLocation>
        <location evidence="1">Nucleus</location>
    </subcellularLocation>
</comment>
<dbReference type="PRINTS" id="PR02094">
    <property type="entry name" value="HEXIMFAMILY"/>
</dbReference>
<keyword evidence="6" id="KW-0804">Transcription</keyword>
<feature type="compositionally biased region" description="Basic and acidic residues" evidence="9">
    <location>
        <begin position="805"/>
        <end position="829"/>
    </location>
</feature>
<organism evidence="10 11">
    <name type="scientific">Monodon monoceros</name>
    <name type="common">Narwhal</name>
    <name type="synonym">Ceratodon monodon</name>
    <dbReference type="NCBI Taxonomy" id="40151"/>
    <lineage>
        <taxon>Eukaryota</taxon>
        <taxon>Metazoa</taxon>
        <taxon>Chordata</taxon>
        <taxon>Craniata</taxon>
        <taxon>Vertebrata</taxon>
        <taxon>Euteleostomi</taxon>
        <taxon>Mammalia</taxon>
        <taxon>Eutheria</taxon>
        <taxon>Laurasiatheria</taxon>
        <taxon>Artiodactyla</taxon>
        <taxon>Whippomorpha</taxon>
        <taxon>Cetacea</taxon>
        <taxon>Odontoceti</taxon>
        <taxon>Monodontidae</taxon>
        <taxon>Monodon</taxon>
    </lineage>
</organism>
<feature type="coiled-coil region" evidence="8">
    <location>
        <begin position="272"/>
        <end position="337"/>
    </location>
</feature>
<feature type="compositionally biased region" description="Basic and acidic residues" evidence="9">
    <location>
        <begin position="24"/>
        <end position="47"/>
    </location>
</feature>
<feature type="compositionally biased region" description="Pro residues" evidence="9">
    <location>
        <begin position="553"/>
        <end position="572"/>
    </location>
</feature>
<evidence type="ECO:0000313" key="10">
    <source>
        <dbReference type="EMBL" id="TKC44479.1"/>
    </source>
</evidence>
<comment type="caution">
    <text evidence="10">The sequence shown here is derived from an EMBL/GenBank/DDBJ whole genome shotgun (WGS) entry which is preliminary data.</text>
</comment>
<protein>
    <recommendedName>
        <fullName evidence="12">HEXIM P-TEFb complex subunit 1</fullName>
    </recommendedName>
</protein>
<feature type="compositionally biased region" description="Polar residues" evidence="9">
    <location>
        <begin position="9"/>
        <end position="19"/>
    </location>
</feature>
<evidence type="ECO:0000256" key="1">
    <source>
        <dbReference type="ARBA" id="ARBA00004123"/>
    </source>
</evidence>
<dbReference type="GO" id="GO:0097322">
    <property type="term" value="F:7SK snRNA binding"/>
    <property type="evidence" value="ECO:0007669"/>
    <property type="project" value="TreeGrafter"/>
</dbReference>
<feature type="compositionally biased region" description="Acidic residues" evidence="9">
    <location>
        <begin position="224"/>
        <end position="239"/>
    </location>
</feature>
<feature type="compositionally biased region" description="Basic residues" evidence="9">
    <location>
        <begin position="136"/>
        <end position="153"/>
    </location>
</feature>
<evidence type="ECO:0000256" key="6">
    <source>
        <dbReference type="ARBA" id="ARBA00023163"/>
    </source>
</evidence>
<evidence type="ECO:0000256" key="5">
    <source>
        <dbReference type="ARBA" id="ARBA00023054"/>
    </source>
</evidence>
<feature type="compositionally biased region" description="Low complexity" evidence="9">
    <location>
        <begin position="99"/>
        <end position="109"/>
    </location>
</feature>
<keyword evidence="4" id="KW-0805">Transcription regulation</keyword>
<evidence type="ECO:0008006" key="12">
    <source>
        <dbReference type="Google" id="ProtNLM"/>
    </source>
</evidence>
<feature type="region of interest" description="Disordered" evidence="9">
    <location>
        <begin position="644"/>
        <end position="838"/>
    </location>
</feature>
<feature type="region of interest" description="Disordered" evidence="9">
    <location>
        <begin position="201"/>
        <end position="248"/>
    </location>
</feature>
<keyword evidence="7" id="KW-0539">Nucleus</keyword>
<dbReference type="GO" id="GO:0005737">
    <property type="term" value="C:cytoplasm"/>
    <property type="evidence" value="ECO:0007669"/>
    <property type="project" value="InterPro"/>
</dbReference>
<evidence type="ECO:0000256" key="9">
    <source>
        <dbReference type="SAM" id="MobiDB-lite"/>
    </source>
</evidence>
<keyword evidence="5 8" id="KW-0175">Coiled coil</keyword>
<dbReference type="Pfam" id="PF15313">
    <property type="entry name" value="HEXIM"/>
    <property type="match status" value="2"/>
</dbReference>
<dbReference type="AlphaFoldDB" id="A0A4U1F508"/>
<keyword evidence="3" id="KW-0678">Repressor</keyword>
<evidence type="ECO:0000256" key="3">
    <source>
        <dbReference type="ARBA" id="ARBA00022491"/>
    </source>
</evidence>
<evidence type="ECO:0000256" key="8">
    <source>
        <dbReference type="SAM" id="Coils"/>
    </source>
</evidence>
<reference evidence="11" key="1">
    <citation type="journal article" date="2019" name="IScience">
        <title>Narwhal Genome Reveals Long-Term Low Genetic Diversity despite Current Large Abundance Size.</title>
        <authorList>
            <person name="Westbury M.V."/>
            <person name="Petersen B."/>
            <person name="Garde E."/>
            <person name="Heide-Jorgensen M.P."/>
            <person name="Lorenzen E.D."/>
        </authorList>
    </citation>
    <scope>NUCLEOTIDE SEQUENCE [LARGE SCALE GENOMIC DNA]</scope>
</reference>
<sequence>MAEPLLSEYQHQPQTSNCTGAAAVHEEPNSDRPPGAEERVPEEDSRWQSRASPQSGGSPGLGGEGSLELQPPPVQTQVCPESSCPEAGEKGQNGDDLSAGGAPHPAAGGEQRPKANKLGASTAGGEEAWGQQQRQLGKKKHRRRPSKKKRHWKPYYTLTWEEKKKFDEKQSLRASRIRAEMFAKGQPVAPYNTTQFLMDDHDQEEPDLKTGLYPKRAAAKSDDTSDEDFMEEAGEEDGGSDGMGGDGSEFLQRDFSETYERYHAESLQNMSKQELIKEYLELEKCLSRMEDENNRLRLESKRLGSDDARVRELELELDRLRAENLQLLTENELHRQQERAPLSNASNGGRPSPKVLVKVMAQISKCKQMFLKHPKWATPCLFPEPWRLQVVLCPNSAKGKSANPFGVNFQEKWNSTLLEFPKAAGDVRGQVVQRIGAGQERSRGQERSEISTCPDLAGPWGELVVATWGFPLRRASPLYPGRMGVGKELSGARHRDLRPRGKGKGESFHPVSTQLGSREIRGNSPRTPPSVRGEAAGLPGWFEDRARPERLQPSPPPPAVPGPTPRRLPAPPLQAAHSARPLPAPGPPPMGRLDYASAQLIVDEKGNIGRRVDQSKDASVSAGRHSRKDFYYLKQVSLVKRHLLKDLEQKKTSRVPGSPKTSPEPHDPGGSLPLTPRMESHSEEEDPPGSGLGWNGRGPRAQSPGRCSVEAVLARKKHRRRPSKRKRHWRPYLELSWAEKQQRDERQSQRASRVREEMFAKGQPVAPYNTTQFLMNDRDPEEPNLDVPQGASHPGSSGESEAGDSDSRGRAHGEFQQRDFSEAYERYHTESLQGRSKQELVRDYLDLERRLSQAEEETRRLQQLQGCTSQRPCRQVEELAAEVERLRTENQRLRQENEMWNREGGRRGGERGT</sequence>
<name>A0A4U1F508_MONMO</name>
<evidence type="ECO:0000256" key="7">
    <source>
        <dbReference type="ARBA" id="ARBA00023242"/>
    </source>
</evidence>
<dbReference type="InterPro" id="IPR024872">
    <property type="entry name" value="HEXIM"/>
</dbReference>
<comment type="similarity">
    <text evidence="2">Belongs to the HEXIM family.</text>
</comment>
<evidence type="ECO:0000256" key="2">
    <source>
        <dbReference type="ARBA" id="ARBA00008409"/>
    </source>
</evidence>